<reference evidence="1 2" key="1">
    <citation type="submission" date="2017-08" db="EMBL/GenBank/DDBJ databases">
        <title>The whole genome shortgun sequences of strain Leeuwenhoekiella nanhaiensis G18 from the South China Sea.</title>
        <authorList>
            <person name="Liu Q."/>
        </authorList>
    </citation>
    <scope>NUCLEOTIDE SEQUENCE [LARGE SCALE GENOMIC DNA]</scope>
    <source>
        <strain evidence="1 2">G18</strain>
    </source>
</reference>
<dbReference type="EMBL" id="NQXA01000023">
    <property type="protein sequence ID" value="PHQ27980.1"/>
    <property type="molecule type" value="Genomic_DNA"/>
</dbReference>
<sequence>MHKFTTSTNIERDAVNDIHYVVTPNTKNVFERIVSGFQQGHHSFNIIGSYGTGKSSFLWAFEKNLNDRKPYFANLNGQFKGFEKFSFLKIIGEAAPLTTVLKKSFKVKEDTTNSDLIETISRRATSLNNKDEILVILIDEFGKFLEYAAKHNPDSELYFIQQLAELVNDSNRNIILITTLHQNFGSYAIDLSRNQKNEWDKVKGRLIDISFDEPIEQLLYLASERIEGLNIKKPKQIGFQNLFNTINESKLVSNSETLNYDLANKLYPFDILSANVLAQSLQKYGQNERSLFSFLANSQVFFDKIDGDNHTFFSVADVFDYLTLHLTSELEDRYSNPHKPQWNTIIKALDKAEAINDIGYEHLAKIIKTIGLVNLFAKSFGRLDKTFLENYGKYALNIPDSEKYIEKLISQKIIKFYNYRNKFFFIDGTDVDVEQELIDASSHIDTAINIASKARYYFKEKYHFAKEAYFEIGTPRFFKVNVSDYIENIKPEGGIDGYIHIILNKDIKQKDLKNTDVQQPAQLYVLLKDFEFVKSCIYEIEKMDFVLQKYAEDNVVKKILTEEKAHEIEKLQKLLEYGIYEKSNADWFYDGKKLKIDSKVTLNRNFSLIVKKEYPDTPCYLNEMVNKEYLSTPILTARKNLLKDLLQYSEEENLNYDDHKFPPQKSIYLGLIKETGIHQAQNNGYILTEPTNSSFKPLWKHCNNFLEDSKHIKKNLSELYESLSKPPFKLKKGFIDFWIPIFLIVKNQDYALFHKASGYVPYLTSEVLDLVHKKPSDYELKSYKIEGVRLNLFNKYKEITGVNTSSNKPESSLISIFSSFIAFYSALPDYVKKTNRLSPSSKGLRDAIASAKDPENALLSEIPKGLGYKNINLEENDSEILNDFIERLNGAISEIRVAYEGLLNRYEENICDALNLKSNDFTVYKSKIQARYKSLKPHLLIQKEKVFLNRIMSKLDERDSWLKSIADVILGKSIEKMTDEDEALLMDNTRKVLSNLDNLLELHSLANETVNNEIVQFQLTDISGRTIKQNIVLSASEEKKVSKLQKDLAKVLSKNDKLSAAAIIRYLKTLHDEG</sequence>
<evidence type="ECO:0000313" key="1">
    <source>
        <dbReference type="EMBL" id="PHQ27980.1"/>
    </source>
</evidence>
<gene>
    <name evidence="1" type="ORF">CJ305_17390</name>
</gene>
<proteinExistence type="predicted"/>
<dbReference type="RefSeq" id="WP_099647579.1">
    <property type="nucleotide sequence ID" value="NZ_KZ319303.1"/>
</dbReference>
<name>A0A2G1VMZ8_9FLAO</name>
<dbReference type="InterPro" id="IPR027417">
    <property type="entry name" value="P-loop_NTPase"/>
</dbReference>
<evidence type="ECO:0000313" key="2">
    <source>
        <dbReference type="Proteomes" id="UP000229433"/>
    </source>
</evidence>
<protein>
    <submittedName>
        <fullName evidence="1">Uncharacterized protein</fullName>
    </submittedName>
</protein>
<accession>A0A2G1VMZ8</accession>
<dbReference type="SUPFAM" id="SSF52540">
    <property type="entry name" value="P-loop containing nucleoside triphosphate hydrolases"/>
    <property type="match status" value="1"/>
</dbReference>
<comment type="caution">
    <text evidence="1">The sequence shown here is derived from an EMBL/GenBank/DDBJ whole genome shotgun (WGS) entry which is preliminary data.</text>
</comment>
<dbReference type="OrthoDB" id="856045at2"/>
<organism evidence="1 2">
    <name type="scientific">Leeuwenhoekiella nanhaiensis</name>
    <dbReference type="NCBI Taxonomy" id="1655491"/>
    <lineage>
        <taxon>Bacteria</taxon>
        <taxon>Pseudomonadati</taxon>
        <taxon>Bacteroidota</taxon>
        <taxon>Flavobacteriia</taxon>
        <taxon>Flavobacteriales</taxon>
        <taxon>Flavobacteriaceae</taxon>
        <taxon>Leeuwenhoekiella</taxon>
    </lineage>
</organism>
<dbReference type="AlphaFoldDB" id="A0A2G1VMZ8"/>
<dbReference type="Gene3D" id="3.40.50.300">
    <property type="entry name" value="P-loop containing nucleotide triphosphate hydrolases"/>
    <property type="match status" value="1"/>
</dbReference>
<keyword evidence="2" id="KW-1185">Reference proteome</keyword>
<dbReference type="Proteomes" id="UP000229433">
    <property type="component" value="Unassembled WGS sequence"/>
</dbReference>